<feature type="compositionally biased region" description="Basic residues" evidence="4">
    <location>
        <begin position="73"/>
        <end position="84"/>
    </location>
</feature>
<dbReference type="InterPro" id="IPR051912">
    <property type="entry name" value="Alkylbase_DNA_Glycosylase/TA"/>
</dbReference>
<dbReference type="InterPro" id="IPR011257">
    <property type="entry name" value="DNA_glycosylase"/>
</dbReference>
<proteinExistence type="inferred from homology"/>
<sequence length="382" mass="41121">MVSRNHTKKSSVEATTRTSARISMRLKSSKSGASAGKVTKVTTSKKITTTTATVAAAAVATSDGVVTASKKTTTAKKATKKTATKAKASSTKAKKNVSPASEESSELSPSPSPSPKEKLPKYDPSPVETTIITLPTIVTEGEGGKEEVHPGITHLLTTNPSLSTIITRHPCTLFSPSGLLEPVNPFHSLCSGIISQQVSSAAATSIKARFITLFNDSSIFPTPAEILTKDIPTLRTAGLSQRKAEYITGLAELFVSGDLTNELLLESSDEVVTEKLIKVRGLGLWSIQMFLLFALKRTDVFATGDLGIQRGMAILAGRDVNKLKFSKPGKAGKWKYMAEEEMLRLAEAYSPYRSLLSWYLWRLADTDVEVLKGVDKKKTEVE</sequence>
<dbReference type="GO" id="GO:0005634">
    <property type="term" value="C:nucleus"/>
    <property type="evidence" value="ECO:0007669"/>
    <property type="project" value="TreeGrafter"/>
</dbReference>
<keyword evidence="3" id="KW-0234">DNA repair</keyword>
<keyword evidence="2" id="KW-0227">DNA damage</keyword>
<dbReference type="EMBL" id="JAVHNS010000015">
    <property type="protein sequence ID" value="KAK6334275.1"/>
    <property type="molecule type" value="Genomic_DNA"/>
</dbReference>
<evidence type="ECO:0000313" key="7">
    <source>
        <dbReference type="Proteomes" id="UP001373714"/>
    </source>
</evidence>
<reference evidence="6 7" key="1">
    <citation type="submission" date="2019-10" db="EMBL/GenBank/DDBJ databases">
        <authorList>
            <person name="Palmer J.M."/>
        </authorList>
    </citation>
    <scope>NUCLEOTIDE SEQUENCE [LARGE SCALE GENOMIC DNA]</scope>
    <source>
        <strain evidence="6 7">TWF730</strain>
    </source>
</reference>
<dbReference type="Gene3D" id="1.10.340.30">
    <property type="entry name" value="Hypothetical protein, domain 2"/>
    <property type="match status" value="1"/>
</dbReference>
<dbReference type="SMART" id="SM00478">
    <property type="entry name" value="ENDO3c"/>
    <property type="match status" value="1"/>
</dbReference>
<dbReference type="GO" id="GO:0006307">
    <property type="term" value="P:DNA alkylation repair"/>
    <property type="evidence" value="ECO:0007669"/>
    <property type="project" value="TreeGrafter"/>
</dbReference>
<dbReference type="InterPro" id="IPR003265">
    <property type="entry name" value="HhH-GPD_domain"/>
</dbReference>
<name>A0AAV9U2L0_9PEZI</name>
<evidence type="ECO:0000256" key="4">
    <source>
        <dbReference type="SAM" id="MobiDB-lite"/>
    </source>
</evidence>
<feature type="domain" description="HhH-GPD" evidence="5">
    <location>
        <begin position="194"/>
        <end position="347"/>
    </location>
</feature>
<dbReference type="Pfam" id="PF00730">
    <property type="entry name" value="HhH-GPD"/>
    <property type="match status" value="1"/>
</dbReference>
<feature type="region of interest" description="Disordered" evidence="4">
    <location>
        <begin position="1"/>
        <end position="126"/>
    </location>
</feature>
<evidence type="ECO:0000256" key="3">
    <source>
        <dbReference type="ARBA" id="ARBA00023204"/>
    </source>
</evidence>
<dbReference type="PANTHER" id="PTHR43003:SF5">
    <property type="entry name" value="DNA-3-METHYLADENINE GLYCOSYLASE"/>
    <property type="match status" value="1"/>
</dbReference>
<dbReference type="SUPFAM" id="SSF48150">
    <property type="entry name" value="DNA-glycosylase"/>
    <property type="match status" value="1"/>
</dbReference>
<dbReference type="GO" id="GO:0032131">
    <property type="term" value="F:alkylated DNA binding"/>
    <property type="evidence" value="ECO:0007669"/>
    <property type="project" value="TreeGrafter"/>
</dbReference>
<dbReference type="Proteomes" id="UP001373714">
    <property type="component" value="Unassembled WGS sequence"/>
</dbReference>
<keyword evidence="7" id="KW-1185">Reference proteome</keyword>
<feature type="compositionally biased region" description="Low complexity" evidence="4">
    <location>
        <begin position="29"/>
        <end position="72"/>
    </location>
</feature>
<dbReference type="AlphaFoldDB" id="A0AAV9U2L0"/>
<feature type="compositionally biased region" description="Low complexity" evidence="4">
    <location>
        <begin position="98"/>
        <end position="109"/>
    </location>
</feature>
<comment type="similarity">
    <text evidence="1">Belongs to the alkylbase DNA glycosidase AlkA family.</text>
</comment>
<dbReference type="FunFam" id="1.10.340.30:FF:000004">
    <property type="entry name" value="DNA-3-methyladenine glycosylase II"/>
    <property type="match status" value="1"/>
</dbReference>
<evidence type="ECO:0000259" key="5">
    <source>
        <dbReference type="SMART" id="SM00478"/>
    </source>
</evidence>
<protein>
    <submittedName>
        <fullName evidence="6">3-methyladenine DNA glycosylase</fullName>
    </submittedName>
</protein>
<dbReference type="Gene3D" id="1.10.1670.40">
    <property type="match status" value="1"/>
</dbReference>
<accession>A0AAV9U2L0</accession>
<organism evidence="6 7">
    <name type="scientific">Orbilia blumenaviensis</name>
    <dbReference type="NCBI Taxonomy" id="1796055"/>
    <lineage>
        <taxon>Eukaryota</taxon>
        <taxon>Fungi</taxon>
        <taxon>Dikarya</taxon>
        <taxon>Ascomycota</taxon>
        <taxon>Pezizomycotina</taxon>
        <taxon>Orbiliomycetes</taxon>
        <taxon>Orbiliales</taxon>
        <taxon>Orbiliaceae</taxon>
        <taxon>Orbilia</taxon>
    </lineage>
</organism>
<dbReference type="CDD" id="cd00056">
    <property type="entry name" value="ENDO3c"/>
    <property type="match status" value="1"/>
</dbReference>
<gene>
    <name evidence="6" type="primary">MAG1</name>
    <name evidence="6" type="ORF">TWF730_003489</name>
</gene>
<evidence type="ECO:0000256" key="1">
    <source>
        <dbReference type="ARBA" id="ARBA00010817"/>
    </source>
</evidence>
<dbReference type="GO" id="GO:0006285">
    <property type="term" value="P:base-excision repair, AP site formation"/>
    <property type="evidence" value="ECO:0007669"/>
    <property type="project" value="TreeGrafter"/>
</dbReference>
<feature type="compositionally biased region" description="Polar residues" evidence="4">
    <location>
        <begin position="12"/>
        <end position="21"/>
    </location>
</feature>
<dbReference type="GO" id="GO:0032993">
    <property type="term" value="C:protein-DNA complex"/>
    <property type="evidence" value="ECO:0007669"/>
    <property type="project" value="TreeGrafter"/>
</dbReference>
<evidence type="ECO:0000256" key="2">
    <source>
        <dbReference type="ARBA" id="ARBA00022763"/>
    </source>
</evidence>
<dbReference type="PANTHER" id="PTHR43003">
    <property type="entry name" value="DNA-3-METHYLADENINE GLYCOSYLASE"/>
    <property type="match status" value="1"/>
</dbReference>
<evidence type="ECO:0000313" key="6">
    <source>
        <dbReference type="EMBL" id="KAK6334275.1"/>
    </source>
</evidence>
<dbReference type="GO" id="GO:0008725">
    <property type="term" value="F:DNA-3-methyladenine glycosylase activity"/>
    <property type="evidence" value="ECO:0007669"/>
    <property type="project" value="TreeGrafter"/>
</dbReference>
<comment type="caution">
    <text evidence="6">The sequence shown here is derived from an EMBL/GenBank/DDBJ whole genome shotgun (WGS) entry which is preliminary data.</text>
</comment>
<dbReference type="GO" id="GO:0043916">
    <property type="term" value="F:DNA-7-methylguanine glycosylase activity"/>
    <property type="evidence" value="ECO:0007669"/>
    <property type="project" value="TreeGrafter"/>
</dbReference>